<dbReference type="EMBL" id="KQ459596">
    <property type="protein sequence ID" value="KPI95430.1"/>
    <property type="molecule type" value="Genomic_DNA"/>
</dbReference>
<feature type="transmembrane region" description="Helical" evidence="2">
    <location>
        <begin position="119"/>
        <end position="140"/>
    </location>
</feature>
<keyword evidence="2" id="KW-1133">Transmembrane helix</keyword>
<proteinExistence type="predicted"/>
<accession>A0A194PWC1</accession>
<keyword evidence="4" id="KW-1185">Reference proteome</keyword>
<sequence>MGATGKFMVTALLSCAITGIVSTTYIILCCLALIFRFDCSTAQTLVQNSDYFLILIYKQYIQDESCGTFLPIEDLTESKSVFVLTAVSLAVSTASLVAALSLTISVLSRGCWYYLDFGAYVHTGLCLAMLVVDITFAVHFGSDYTTLTDKLNANSVMAPTNYLIDTLRIGSFFLMVLTMKGFMAHLVNLVLLVMLIYYLHSKNAEERQQHSIHSRGLLNAFEQPSYNDPWPVQQGWTSTLGSVGNAHPGYMYNEGPQRSSNWEFVQGNRFPGQDLQPRAGTMPPRPFSYSEDPGLTPSMLRPTPPKPYTPNPDYSPNPRLKSALKSTY</sequence>
<feature type="transmembrane region" description="Helical" evidence="2">
    <location>
        <begin position="81"/>
        <end position="107"/>
    </location>
</feature>
<protein>
    <submittedName>
        <fullName evidence="3">Uncharacterized protein</fullName>
    </submittedName>
</protein>
<reference evidence="3 4" key="1">
    <citation type="journal article" date="2015" name="Nat. Commun.">
        <title>Outbred genome sequencing and CRISPR/Cas9 gene editing in butterflies.</title>
        <authorList>
            <person name="Li X."/>
            <person name="Fan D."/>
            <person name="Zhang W."/>
            <person name="Liu G."/>
            <person name="Zhang L."/>
            <person name="Zhao L."/>
            <person name="Fang X."/>
            <person name="Chen L."/>
            <person name="Dong Y."/>
            <person name="Chen Y."/>
            <person name="Ding Y."/>
            <person name="Zhao R."/>
            <person name="Feng M."/>
            <person name="Zhu Y."/>
            <person name="Feng Y."/>
            <person name="Jiang X."/>
            <person name="Zhu D."/>
            <person name="Xiang H."/>
            <person name="Feng X."/>
            <person name="Li S."/>
            <person name="Wang J."/>
            <person name="Zhang G."/>
            <person name="Kronforst M.R."/>
            <person name="Wang W."/>
        </authorList>
    </citation>
    <scope>NUCLEOTIDE SEQUENCE [LARGE SCALE GENOMIC DNA]</scope>
    <source>
        <strain evidence="3">Ya'a_city_454_Px</strain>
        <tissue evidence="3">Whole body</tissue>
    </source>
</reference>
<gene>
    <name evidence="3" type="ORF">RR46_08889</name>
</gene>
<name>A0A194PWC1_PAPXU</name>
<feature type="region of interest" description="Disordered" evidence="1">
    <location>
        <begin position="269"/>
        <end position="328"/>
    </location>
</feature>
<evidence type="ECO:0000313" key="3">
    <source>
        <dbReference type="EMBL" id="KPI95430.1"/>
    </source>
</evidence>
<dbReference type="AlphaFoldDB" id="A0A194PWC1"/>
<feature type="transmembrane region" description="Helical" evidence="2">
    <location>
        <begin position="7"/>
        <end position="35"/>
    </location>
</feature>
<organism evidence="3 4">
    <name type="scientific">Papilio xuthus</name>
    <name type="common">Asian swallowtail butterfly</name>
    <dbReference type="NCBI Taxonomy" id="66420"/>
    <lineage>
        <taxon>Eukaryota</taxon>
        <taxon>Metazoa</taxon>
        <taxon>Ecdysozoa</taxon>
        <taxon>Arthropoda</taxon>
        <taxon>Hexapoda</taxon>
        <taxon>Insecta</taxon>
        <taxon>Pterygota</taxon>
        <taxon>Neoptera</taxon>
        <taxon>Endopterygota</taxon>
        <taxon>Lepidoptera</taxon>
        <taxon>Glossata</taxon>
        <taxon>Ditrysia</taxon>
        <taxon>Papilionoidea</taxon>
        <taxon>Papilionidae</taxon>
        <taxon>Papilioninae</taxon>
        <taxon>Papilio</taxon>
    </lineage>
</organism>
<evidence type="ECO:0000313" key="4">
    <source>
        <dbReference type="Proteomes" id="UP000053268"/>
    </source>
</evidence>
<keyword evidence="2" id="KW-0812">Transmembrane</keyword>
<evidence type="ECO:0000256" key="2">
    <source>
        <dbReference type="SAM" id="Phobius"/>
    </source>
</evidence>
<evidence type="ECO:0000256" key="1">
    <source>
        <dbReference type="SAM" id="MobiDB-lite"/>
    </source>
</evidence>
<dbReference type="Proteomes" id="UP000053268">
    <property type="component" value="Unassembled WGS sequence"/>
</dbReference>
<feature type="compositionally biased region" description="Pro residues" evidence="1">
    <location>
        <begin position="302"/>
        <end position="315"/>
    </location>
</feature>
<keyword evidence="2" id="KW-0472">Membrane</keyword>
<feature type="transmembrane region" description="Helical" evidence="2">
    <location>
        <begin position="172"/>
        <end position="199"/>
    </location>
</feature>
<dbReference type="STRING" id="66420.A0A194PWC1"/>